<feature type="domain" description="GGDEF" evidence="3">
    <location>
        <begin position="334"/>
        <end position="467"/>
    </location>
</feature>
<dbReference type="InterPro" id="IPR000160">
    <property type="entry name" value="GGDEF_dom"/>
</dbReference>
<dbReference type="PROSITE" id="PS50883">
    <property type="entry name" value="EAL"/>
    <property type="match status" value="1"/>
</dbReference>
<dbReference type="PROSITE" id="PS50887">
    <property type="entry name" value="GGDEF"/>
    <property type="match status" value="1"/>
</dbReference>
<dbReference type="Pfam" id="PF00990">
    <property type="entry name" value="GGDEF"/>
    <property type="match status" value="1"/>
</dbReference>
<dbReference type="PANTHER" id="PTHR44757">
    <property type="entry name" value="DIGUANYLATE CYCLASE DGCP"/>
    <property type="match status" value="1"/>
</dbReference>
<dbReference type="EMBL" id="JACEON010000013">
    <property type="protein sequence ID" value="MBA4612745.1"/>
    <property type="molecule type" value="Genomic_DNA"/>
</dbReference>
<evidence type="ECO:0000259" key="3">
    <source>
        <dbReference type="PROSITE" id="PS50887"/>
    </source>
</evidence>
<dbReference type="SMART" id="SM00086">
    <property type="entry name" value="PAC"/>
    <property type="match status" value="1"/>
</dbReference>
<dbReference type="CDD" id="cd01948">
    <property type="entry name" value="EAL"/>
    <property type="match status" value="1"/>
</dbReference>
<dbReference type="NCBIfam" id="TIGR00254">
    <property type="entry name" value="GGDEF"/>
    <property type="match status" value="1"/>
</dbReference>
<dbReference type="SUPFAM" id="SSF55785">
    <property type="entry name" value="PYP-like sensor domain (PAS domain)"/>
    <property type="match status" value="1"/>
</dbReference>
<dbReference type="InterPro" id="IPR029787">
    <property type="entry name" value="Nucleotide_cyclase"/>
</dbReference>
<dbReference type="InterPro" id="IPR001633">
    <property type="entry name" value="EAL_dom"/>
</dbReference>
<dbReference type="Proteomes" id="UP000559404">
    <property type="component" value="Unassembled WGS sequence"/>
</dbReference>
<dbReference type="Gene3D" id="3.30.450.20">
    <property type="entry name" value="PAS domain"/>
    <property type="match status" value="1"/>
</dbReference>
<dbReference type="SUPFAM" id="SSF55073">
    <property type="entry name" value="Nucleotide cyclase"/>
    <property type="match status" value="1"/>
</dbReference>
<name>A0A838XQJ1_9HYPH</name>
<dbReference type="InterPro" id="IPR035919">
    <property type="entry name" value="EAL_sf"/>
</dbReference>
<dbReference type="Gene3D" id="3.30.450.40">
    <property type="match status" value="1"/>
</dbReference>
<protein>
    <submittedName>
        <fullName evidence="4">EAL domain-containing protein</fullName>
    </submittedName>
</protein>
<accession>A0A838XQJ1</accession>
<dbReference type="InterPro" id="IPR003018">
    <property type="entry name" value="GAF"/>
</dbReference>
<dbReference type="Gene3D" id="3.20.20.450">
    <property type="entry name" value="EAL domain"/>
    <property type="match status" value="1"/>
</dbReference>
<dbReference type="AlphaFoldDB" id="A0A838XQJ1"/>
<comment type="caution">
    <text evidence="4">The sequence shown here is derived from an EMBL/GenBank/DDBJ whole genome shotgun (WGS) entry which is preliminary data.</text>
</comment>
<dbReference type="SUPFAM" id="SSF55781">
    <property type="entry name" value="GAF domain-like"/>
    <property type="match status" value="1"/>
</dbReference>
<organism evidence="4 5">
    <name type="scientific">Stappia taiwanensis</name>
    <dbReference type="NCBI Taxonomy" id="992267"/>
    <lineage>
        <taxon>Bacteria</taxon>
        <taxon>Pseudomonadati</taxon>
        <taxon>Pseudomonadota</taxon>
        <taxon>Alphaproteobacteria</taxon>
        <taxon>Hyphomicrobiales</taxon>
        <taxon>Stappiaceae</taxon>
        <taxon>Stappia</taxon>
    </lineage>
</organism>
<evidence type="ECO:0000259" key="2">
    <source>
        <dbReference type="PROSITE" id="PS50883"/>
    </source>
</evidence>
<dbReference type="Gene3D" id="3.30.70.270">
    <property type="match status" value="1"/>
</dbReference>
<dbReference type="PANTHER" id="PTHR44757:SF2">
    <property type="entry name" value="BIOFILM ARCHITECTURE MAINTENANCE PROTEIN MBAA"/>
    <property type="match status" value="1"/>
</dbReference>
<dbReference type="CDD" id="cd01949">
    <property type="entry name" value="GGDEF"/>
    <property type="match status" value="1"/>
</dbReference>
<dbReference type="RefSeq" id="WP_181760941.1">
    <property type="nucleotide sequence ID" value="NZ_BMCR01000003.1"/>
</dbReference>
<dbReference type="SMART" id="SM00052">
    <property type="entry name" value="EAL"/>
    <property type="match status" value="1"/>
</dbReference>
<dbReference type="SUPFAM" id="SSF141868">
    <property type="entry name" value="EAL domain-like"/>
    <property type="match status" value="1"/>
</dbReference>
<dbReference type="InterPro" id="IPR001610">
    <property type="entry name" value="PAC"/>
</dbReference>
<reference evidence="4 5" key="1">
    <citation type="submission" date="2020-07" db="EMBL/GenBank/DDBJ databases">
        <authorList>
            <person name="Li M."/>
        </authorList>
    </citation>
    <scope>NUCLEOTIDE SEQUENCE [LARGE SCALE GENOMIC DNA]</scope>
    <source>
        <strain evidence="4 5">DSM 23284</strain>
    </source>
</reference>
<dbReference type="PROSITE" id="PS50113">
    <property type="entry name" value="PAC"/>
    <property type="match status" value="1"/>
</dbReference>
<sequence>MRQTGKGSGEPGATGVFPEHGRAVARTDLAGFGLVDDGPDADLDHIVRTAAHLTACEKAFITFAQGEVLHVLAAVGSDTVQTPAATSVCGTAYRNGAPLIVTDLRTDPRFARLPHVDMDSGHRFYAGFPIHLNDGHAIGTLCVIDRAVRPQGLTPDEHALLESLTALTVRVLEGRQRDARWRDYLDIASDWIWEQDEEFRFSYISRRSIGTGMPSGEMLGTTRWEGPSAETEGPAFWARHKALLEAHEPFRDLRYRWRDGETERVTMISGKPVFAQDGTFLGYRGTARDVTEEERTRREVEHMAHHDALTGVANRPTFEARIADAFRAWEETGATATVFLLDIDHFKRVNDTYGHSTGDDLLVEVARRLTECTGPEAVVARLGGDEFAVLDPSLSRGGAVDEYAAMLLQAIARPFEAQHDVIECGSCLGIAVLPDDGGSFSQIMGNADLALYEAKARGRGRHMAFQPRMRRQADSRNTLARELSEAFHDGQFDLTYQPIVRIADQRIIGAEALLRWNHPERGRLLPSAFLAALDSGRHSVDVGYWVLETACRAALPWVEARKRDFRLSVNLFTGQVRDPRLVNRVQAILDKTGFRGANLELEVTEDVLLTPLGDLPEVLKALKRLGISVALDDFGTGFGSLNHLLQFAIDRIKVDRQFVRGLGNSIDHNTVTHAIVKLAVDLGLKVTAEGIETDEQQHFLSLVGCDDMQGFHFSRPVSAEQFPQLMEKTDAMITRRHTGGAMPHANAG</sequence>
<dbReference type="InterPro" id="IPR000700">
    <property type="entry name" value="PAS-assoc_C"/>
</dbReference>
<feature type="domain" description="EAL" evidence="2">
    <location>
        <begin position="476"/>
        <end position="730"/>
    </location>
</feature>
<dbReference type="NCBIfam" id="TIGR00229">
    <property type="entry name" value="sensory_box"/>
    <property type="match status" value="1"/>
</dbReference>
<dbReference type="InterPro" id="IPR029016">
    <property type="entry name" value="GAF-like_dom_sf"/>
</dbReference>
<dbReference type="InterPro" id="IPR052155">
    <property type="entry name" value="Biofilm_reg_signaling"/>
</dbReference>
<evidence type="ECO:0000259" key="1">
    <source>
        <dbReference type="PROSITE" id="PS50113"/>
    </source>
</evidence>
<dbReference type="InterPro" id="IPR035965">
    <property type="entry name" value="PAS-like_dom_sf"/>
</dbReference>
<dbReference type="SMART" id="SM00267">
    <property type="entry name" value="GGDEF"/>
    <property type="match status" value="1"/>
</dbReference>
<dbReference type="Pfam" id="PF01590">
    <property type="entry name" value="GAF"/>
    <property type="match status" value="1"/>
</dbReference>
<proteinExistence type="predicted"/>
<feature type="domain" description="PAC" evidence="1">
    <location>
        <begin position="246"/>
        <end position="302"/>
    </location>
</feature>
<keyword evidence="5" id="KW-1185">Reference proteome</keyword>
<dbReference type="SMART" id="SM00065">
    <property type="entry name" value="GAF"/>
    <property type="match status" value="1"/>
</dbReference>
<reference evidence="4 5" key="2">
    <citation type="submission" date="2020-08" db="EMBL/GenBank/DDBJ databases">
        <title>Stappia taiwanensis sp. nov., isolated from a coastal thermal spring.</title>
        <authorList>
            <person name="Kampfer P."/>
        </authorList>
    </citation>
    <scope>NUCLEOTIDE SEQUENCE [LARGE SCALE GENOMIC DNA]</scope>
    <source>
        <strain evidence="4 5">DSM 23284</strain>
    </source>
</reference>
<dbReference type="Pfam" id="PF00563">
    <property type="entry name" value="EAL"/>
    <property type="match status" value="1"/>
</dbReference>
<gene>
    <name evidence="4" type="ORF">H1W37_13855</name>
</gene>
<dbReference type="InterPro" id="IPR043128">
    <property type="entry name" value="Rev_trsase/Diguanyl_cyclase"/>
</dbReference>
<dbReference type="InterPro" id="IPR000014">
    <property type="entry name" value="PAS"/>
</dbReference>
<evidence type="ECO:0000313" key="4">
    <source>
        <dbReference type="EMBL" id="MBA4612745.1"/>
    </source>
</evidence>
<evidence type="ECO:0000313" key="5">
    <source>
        <dbReference type="Proteomes" id="UP000559404"/>
    </source>
</evidence>